<dbReference type="AlphaFoldDB" id="A0A1H1U312"/>
<dbReference type="EMBL" id="LT629762">
    <property type="protein sequence ID" value="SDS66817.1"/>
    <property type="molecule type" value="Genomic_DNA"/>
</dbReference>
<dbReference type="InterPro" id="IPR002939">
    <property type="entry name" value="DnaJ_C"/>
</dbReference>
<dbReference type="InterPro" id="IPR008971">
    <property type="entry name" value="HSP40/DnaJ_pept-bd"/>
</dbReference>
<keyword evidence="3" id="KW-0143">Chaperone</keyword>
<dbReference type="PANTHER" id="PTHR43096">
    <property type="entry name" value="DNAJ HOMOLOG 1, MITOCHONDRIAL-RELATED"/>
    <property type="match status" value="1"/>
</dbReference>
<feature type="domain" description="J" evidence="5">
    <location>
        <begin position="21"/>
        <end position="85"/>
    </location>
</feature>
<dbReference type="GO" id="GO:0005737">
    <property type="term" value="C:cytoplasm"/>
    <property type="evidence" value="ECO:0007669"/>
    <property type="project" value="TreeGrafter"/>
</dbReference>
<evidence type="ECO:0000256" key="3">
    <source>
        <dbReference type="ARBA" id="ARBA00023186"/>
    </source>
</evidence>
<dbReference type="Pfam" id="PF00226">
    <property type="entry name" value="DnaJ"/>
    <property type="match status" value="1"/>
</dbReference>
<dbReference type="GO" id="GO:0051082">
    <property type="term" value="F:unfolded protein binding"/>
    <property type="evidence" value="ECO:0007669"/>
    <property type="project" value="InterPro"/>
</dbReference>
<keyword evidence="1" id="KW-0963">Cytoplasm</keyword>
<protein>
    <submittedName>
        <fullName evidence="6">Curved DNA-binding protein</fullName>
    </submittedName>
</protein>
<reference evidence="6 7" key="1">
    <citation type="submission" date="2016-10" db="EMBL/GenBank/DDBJ databases">
        <authorList>
            <person name="de Groot N.N."/>
        </authorList>
    </citation>
    <scope>NUCLEOTIDE SEQUENCE [LARGE SCALE GENOMIC DNA]</scope>
    <source>
        <strain evidence="6 7">LMG 26867</strain>
    </source>
</reference>
<dbReference type="FunFam" id="2.60.260.20:FF:000013">
    <property type="entry name" value="DnaJ subfamily B member 11"/>
    <property type="match status" value="1"/>
</dbReference>
<keyword evidence="2 6" id="KW-0238">DNA-binding</keyword>
<feature type="compositionally biased region" description="Gly residues" evidence="4">
    <location>
        <begin position="102"/>
        <end position="112"/>
    </location>
</feature>
<dbReference type="PRINTS" id="PR00625">
    <property type="entry name" value="JDOMAIN"/>
</dbReference>
<dbReference type="PROSITE" id="PS50076">
    <property type="entry name" value="DNAJ_2"/>
    <property type="match status" value="1"/>
</dbReference>
<feature type="compositionally biased region" description="Low complexity" evidence="4">
    <location>
        <begin position="89"/>
        <end position="101"/>
    </location>
</feature>
<dbReference type="FunFam" id="2.60.260.20:FF:000008">
    <property type="entry name" value="Curved DNA-binding protein"/>
    <property type="match status" value="1"/>
</dbReference>
<evidence type="ECO:0000313" key="7">
    <source>
        <dbReference type="Proteomes" id="UP000198481"/>
    </source>
</evidence>
<sequence>MLGVRGAILITDGDPQMDFKDYYKILGVEPTADDKAIKAAYRKLARKYHPDVSKEKDAEEKFKDASEAYEALKSADKRAEYDDLRKYGQHGQPFQGPPGWQNRGGAGFGGGQDTGDFSDFFSSIFGNRGPGFGGGQSGRSAGRRGQDVEMELAVFLEETLSNESKKVTFQVPQYNAAGQHVSNTTKSLNVKIPAGVTDGERIRLKGQGAPGIGGGANGDLFLIIRFAPHPKFDVEGENLIITLPLAPWELALGAEVAVPTLTGKINLKVPAGSQNGQRMRAKGHGLLNKKGERGFLFVQLKAVMPKASDDETKALWQELAKKAAFDPRENF</sequence>
<dbReference type="Gene3D" id="2.60.260.20">
    <property type="entry name" value="Urease metallochaperone UreE, N-terminal domain"/>
    <property type="match status" value="2"/>
</dbReference>
<dbReference type="STRING" id="1148509.SAMN05216222_1982"/>
<accession>A0A1H1U312</accession>
<organism evidence="6 7">
    <name type="scientific">Pseudomonas prosekii</name>
    <dbReference type="NCBI Taxonomy" id="1148509"/>
    <lineage>
        <taxon>Bacteria</taxon>
        <taxon>Pseudomonadati</taxon>
        <taxon>Pseudomonadota</taxon>
        <taxon>Gammaproteobacteria</taxon>
        <taxon>Pseudomonadales</taxon>
        <taxon>Pseudomonadaceae</taxon>
        <taxon>Pseudomonas</taxon>
    </lineage>
</organism>
<dbReference type="Gene3D" id="1.10.287.110">
    <property type="entry name" value="DnaJ domain"/>
    <property type="match status" value="1"/>
</dbReference>
<dbReference type="InterPro" id="IPR001623">
    <property type="entry name" value="DnaJ_domain"/>
</dbReference>
<dbReference type="InterPro" id="IPR036869">
    <property type="entry name" value="J_dom_sf"/>
</dbReference>
<dbReference type="Pfam" id="PF01556">
    <property type="entry name" value="DnaJ_C"/>
    <property type="match status" value="1"/>
</dbReference>
<evidence type="ECO:0000313" key="6">
    <source>
        <dbReference type="EMBL" id="SDS66817.1"/>
    </source>
</evidence>
<evidence type="ECO:0000256" key="1">
    <source>
        <dbReference type="ARBA" id="ARBA00022490"/>
    </source>
</evidence>
<evidence type="ECO:0000256" key="2">
    <source>
        <dbReference type="ARBA" id="ARBA00023125"/>
    </source>
</evidence>
<dbReference type="SUPFAM" id="SSF49493">
    <property type="entry name" value="HSP40/DnaJ peptide-binding domain"/>
    <property type="match status" value="2"/>
</dbReference>
<evidence type="ECO:0000256" key="4">
    <source>
        <dbReference type="SAM" id="MobiDB-lite"/>
    </source>
</evidence>
<dbReference type="Proteomes" id="UP000198481">
    <property type="component" value="Chromosome I"/>
</dbReference>
<proteinExistence type="predicted"/>
<dbReference type="SUPFAM" id="SSF46565">
    <property type="entry name" value="Chaperone J-domain"/>
    <property type="match status" value="1"/>
</dbReference>
<feature type="region of interest" description="Disordered" evidence="4">
    <location>
        <begin position="87"/>
        <end position="112"/>
    </location>
</feature>
<name>A0A1H1U312_9PSED</name>
<dbReference type="Gene3D" id="1.20.5.460">
    <property type="entry name" value="Single helix bin"/>
    <property type="match status" value="1"/>
</dbReference>
<dbReference type="CDD" id="cd10747">
    <property type="entry name" value="DnaJ_C"/>
    <property type="match status" value="1"/>
</dbReference>
<dbReference type="GO" id="GO:0042026">
    <property type="term" value="P:protein refolding"/>
    <property type="evidence" value="ECO:0007669"/>
    <property type="project" value="TreeGrafter"/>
</dbReference>
<dbReference type="PANTHER" id="PTHR43096:SF52">
    <property type="entry name" value="DNAJ HOMOLOG 1, MITOCHONDRIAL-RELATED"/>
    <property type="match status" value="1"/>
</dbReference>
<gene>
    <name evidence="6" type="ORF">SAMN05216222_1982</name>
</gene>
<dbReference type="GO" id="GO:0003677">
    <property type="term" value="F:DNA binding"/>
    <property type="evidence" value="ECO:0007669"/>
    <property type="project" value="UniProtKB-KW"/>
</dbReference>
<evidence type="ECO:0000259" key="5">
    <source>
        <dbReference type="PROSITE" id="PS50076"/>
    </source>
</evidence>
<dbReference type="SMART" id="SM00271">
    <property type="entry name" value="DnaJ"/>
    <property type="match status" value="1"/>
</dbReference>
<dbReference type="CDD" id="cd06257">
    <property type="entry name" value="DnaJ"/>
    <property type="match status" value="1"/>
</dbReference>